<dbReference type="Proteomes" id="UP000014071">
    <property type="component" value="Unassembled WGS sequence"/>
</dbReference>
<dbReference type="AlphaFoldDB" id="R9P9H3"/>
<keyword evidence="2" id="KW-1185">Reference proteome</keyword>
<dbReference type="HOGENOM" id="CLU_2470054_0_0_1"/>
<sequence length="88" mass="9965">MRQITCSVTTACCSESGYKLFPKYATRKATSTRRQVLSVLSIACAETEAFTHSVSDFDKCIQRYRHRLVYAVEHSFTHPPYVALTVIS</sequence>
<reference evidence="2" key="1">
    <citation type="journal article" date="2013" name="Genome Announc.">
        <title>Draft genome sequence of the basidiomycetous yeast-like fungus Pseudozyma hubeiensis SY62, which produces an abundant amount of the biosurfactant mannosylerythritol lipids.</title>
        <authorList>
            <person name="Konishi M."/>
            <person name="Hatada Y."/>
            <person name="Horiuchi J."/>
        </authorList>
    </citation>
    <scope>NUCLEOTIDE SEQUENCE [LARGE SCALE GENOMIC DNA]</scope>
    <source>
        <strain evidence="2">SY62</strain>
    </source>
</reference>
<gene>
    <name evidence="1" type="ORF">PHSY_005587</name>
</gene>
<proteinExistence type="predicted"/>
<dbReference type="RefSeq" id="XP_012191586.1">
    <property type="nucleotide sequence ID" value="XM_012336196.1"/>
</dbReference>
<evidence type="ECO:0000313" key="2">
    <source>
        <dbReference type="Proteomes" id="UP000014071"/>
    </source>
</evidence>
<dbReference type="EMBL" id="DF238814">
    <property type="protein sequence ID" value="GAC97999.1"/>
    <property type="molecule type" value="Genomic_DNA"/>
</dbReference>
<organism evidence="1 2">
    <name type="scientific">Pseudozyma hubeiensis (strain SY62)</name>
    <name type="common">Yeast</name>
    <dbReference type="NCBI Taxonomy" id="1305764"/>
    <lineage>
        <taxon>Eukaryota</taxon>
        <taxon>Fungi</taxon>
        <taxon>Dikarya</taxon>
        <taxon>Basidiomycota</taxon>
        <taxon>Ustilaginomycotina</taxon>
        <taxon>Ustilaginomycetes</taxon>
        <taxon>Ustilaginales</taxon>
        <taxon>Ustilaginaceae</taxon>
        <taxon>Pseudozyma</taxon>
    </lineage>
</organism>
<dbReference type="GeneID" id="24110865"/>
<name>R9P9H3_PSEHS</name>
<accession>R9P9H3</accession>
<protein>
    <submittedName>
        <fullName evidence="1">Uncharacterized protein</fullName>
    </submittedName>
</protein>
<evidence type="ECO:0000313" key="1">
    <source>
        <dbReference type="EMBL" id="GAC97999.1"/>
    </source>
</evidence>